<proteinExistence type="predicted"/>
<dbReference type="AlphaFoldDB" id="W9R3A5"/>
<name>W9R3A5_9ROSA</name>
<evidence type="ECO:0000313" key="3">
    <source>
        <dbReference type="Proteomes" id="UP000030645"/>
    </source>
</evidence>
<accession>W9R3A5</accession>
<protein>
    <submittedName>
        <fullName evidence="2">Uncharacterized protein</fullName>
    </submittedName>
</protein>
<reference evidence="3" key="1">
    <citation type="submission" date="2013-01" db="EMBL/GenBank/DDBJ databases">
        <title>Draft Genome Sequence of a Mulberry Tree, Morus notabilis C.K. Schneid.</title>
        <authorList>
            <person name="He N."/>
            <person name="Zhao S."/>
        </authorList>
    </citation>
    <scope>NUCLEOTIDE SEQUENCE</scope>
</reference>
<keyword evidence="3" id="KW-1185">Reference proteome</keyword>
<feature type="region of interest" description="Disordered" evidence="1">
    <location>
        <begin position="154"/>
        <end position="192"/>
    </location>
</feature>
<organism evidence="2 3">
    <name type="scientific">Morus notabilis</name>
    <dbReference type="NCBI Taxonomy" id="981085"/>
    <lineage>
        <taxon>Eukaryota</taxon>
        <taxon>Viridiplantae</taxon>
        <taxon>Streptophyta</taxon>
        <taxon>Embryophyta</taxon>
        <taxon>Tracheophyta</taxon>
        <taxon>Spermatophyta</taxon>
        <taxon>Magnoliopsida</taxon>
        <taxon>eudicotyledons</taxon>
        <taxon>Gunneridae</taxon>
        <taxon>Pentapetalae</taxon>
        <taxon>rosids</taxon>
        <taxon>fabids</taxon>
        <taxon>Rosales</taxon>
        <taxon>Moraceae</taxon>
        <taxon>Moreae</taxon>
        <taxon>Morus</taxon>
    </lineage>
</organism>
<gene>
    <name evidence="2" type="ORF">L484_024938</name>
</gene>
<sequence length="192" mass="21023">MGATFVVVQSVAVEQSHPVKPKSRSCSPLFEPGGLSIGIGEWEVGLRPLNKAFSRAGGISKTVLQEYRLENRTEQGRYQEWLTAHQSEIALTLKAGSRALRHWCAVNKMARRSIWKGNKTGSGTEMDAQGTTELASRGNDYPYYYRIGLSGVARPAEEPADDGAKRCRTGSRLSDSSELYPLIASEGQSQSE</sequence>
<evidence type="ECO:0000256" key="1">
    <source>
        <dbReference type="SAM" id="MobiDB-lite"/>
    </source>
</evidence>
<dbReference type="EMBL" id="KE344550">
    <property type="protein sequence ID" value="EXB66641.1"/>
    <property type="molecule type" value="Genomic_DNA"/>
</dbReference>
<dbReference type="Proteomes" id="UP000030645">
    <property type="component" value="Unassembled WGS sequence"/>
</dbReference>
<evidence type="ECO:0000313" key="2">
    <source>
        <dbReference type="EMBL" id="EXB66641.1"/>
    </source>
</evidence>